<evidence type="ECO:0000313" key="1">
    <source>
        <dbReference type="EMBL" id="VDL67586.1"/>
    </source>
</evidence>
<evidence type="ECO:0000313" key="3">
    <source>
        <dbReference type="WBParaSite" id="NBR_0000399601-mRNA-1"/>
    </source>
</evidence>
<reference evidence="3" key="1">
    <citation type="submission" date="2017-02" db="UniProtKB">
        <authorList>
            <consortium name="WormBaseParasite"/>
        </authorList>
    </citation>
    <scope>IDENTIFICATION</scope>
</reference>
<dbReference type="AlphaFoldDB" id="A0A0N4XN94"/>
<gene>
    <name evidence="1" type="ORF">NBR_LOCUS3997</name>
</gene>
<dbReference type="Proteomes" id="UP000271162">
    <property type="component" value="Unassembled WGS sequence"/>
</dbReference>
<protein>
    <submittedName>
        <fullName evidence="3">Ovule protein</fullName>
    </submittedName>
</protein>
<dbReference type="EMBL" id="UYSL01006760">
    <property type="protein sequence ID" value="VDL67586.1"/>
    <property type="molecule type" value="Genomic_DNA"/>
</dbReference>
<proteinExistence type="predicted"/>
<accession>A0A0N4XN94</accession>
<reference evidence="1 2" key="2">
    <citation type="submission" date="2018-11" db="EMBL/GenBank/DDBJ databases">
        <authorList>
            <consortium name="Pathogen Informatics"/>
        </authorList>
    </citation>
    <scope>NUCLEOTIDE SEQUENCE [LARGE SCALE GENOMIC DNA]</scope>
</reference>
<evidence type="ECO:0000313" key="2">
    <source>
        <dbReference type="Proteomes" id="UP000271162"/>
    </source>
</evidence>
<name>A0A0N4XN94_NIPBR</name>
<keyword evidence="2" id="KW-1185">Reference proteome</keyword>
<organism evidence="3">
    <name type="scientific">Nippostrongylus brasiliensis</name>
    <name type="common">Rat hookworm</name>
    <dbReference type="NCBI Taxonomy" id="27835"/>
    <lineage>
        <taxon>Eukaryota</taxon>
        <taxon>Metazoa</taxon>
        <taxon>Ecdysozoa</taxon>
        <taxon>Nematoda</taxon>
        <taxon>Chromadorea</taxon>
        <taxon>Rhabditida</taxon>
        <taxon>Rhabditina</taxon>
        <taxon>Rhabditomorpha</taxon>
        <taxon>Strongyloidea</taxon>
        <taxon>Heligmosomidae</taxon>
        <taxon>Nippostrongylus</taxon>
    </lineage>
</organism>
<sequence>MEPTLLSECRAGTEEYKRSKFFLVQNEFYLDKYTVRGRSVSVSQRFSTRPICSCRALSRDYKSVVCCC</sequence>
<dbReference type="WBParaSite" id="NBR_0000399601-mRNA-1">
    <property type="protein sequence ID" value="NBR_0000399601-mRNA-1"/>
    <property type="gene ID" value="NBR_0000399601"/>
</dbReference>